<organism evidence="1 2">
    <name type="scientific">Mycobacterium paraense</name>
    <dbReference type="NCBI Taxonomy" id="767916"/>
    <lineage>
        <taxon>Bacteria</taxon>
        <taxon>Bacillati</taxon>
        <taxon>Actinomycetota</taxon>
        <taxon>Actinomycetes</taxon>
        <taxon>Mycobacteriales</taxon>
        <taxon>Mycobacteriaceae</taxon>
        <taxon>Mycobacterium</taxon>
        <taxon>Mycobacterium simiae complex</taxon>
    </lineage>
</organism>
<protein>
    <submittedName>
        <fullName evidence="1">Uncharacterized protein</fullName>
    </submittedName>
</protein>
<reference evidence="1 2" key="1">
    <citation type="journal article" date="2015" name="Emerg. Microbes Infect.">
        <title>Characterization of 17 strains belonging to the Mycobacterium simiae complex and description of Mycobacterium paraense sp. nov.</title>
        <authorList>
            <person name="Fusco da Costa A.R."/>
            <person name="Fedrizzi T."/>
            <person name="Lopes M.L."/>
            <person name="Pecorari M."/>
            <person name="Oliveira da Costa W.L."/>
            <person name="Giacobazzi E."/>
            <person name="da Costa Bahia J.R."/>
            <person name="De Sanctis V."/>
            <person name="Batista Lima K.V."/>
            <person name="Bertorelli R."/>
            <person name="Grottola A."/>
            <person name="Fabio A."/>
            <person name="Mariottini A."/>
            <person name="Ferretti P."/>
            <person name="Di Leva F."/>
            <person name="Fregni Serpini G."/>
            <person name="Tagliazucchi S."/>
            <person name="Rumpianesi F."/>
            <person name="Jousson O."/>
            <person name="Segata N."/>
            <person name="Tortoli E."/>
        </authorList>
    </citation>
    <scope>NUCLEOTIDE SEQUENCE [LARGE SCALE GENOMIC DNA]</scope>
    <source>
        <strain evidence="1 2">IEC33</strain>
    </source>
</reference>
<proteinExistence type="predicted"/>
<evidence type="ECO:0000313" key="2">
    <source>
        <dbReference type="Proteomes" id="UP000193285"/>
    </source>
</evidence>
<dbReference type="Proteomes" id="UP000193285">
    <property type="component" value="Unassembled WGS sequence"/>
</dbReference>
<dbReference type="EMBL" id="LQPN01000044">
    <property type="protein sequence ID" value="ORW46956.1"/>
    <property type="molecule type" value="Genomic_DNA"/>
</dbReference>
<name>A0A1X2AA43_9MYCO</name>
<dbReference type="AlphaFoldDB" id="A0A1X2AA43"/>
<gene>
    <name evidence="1" type="ORF">AWB90_13380</name>
</gene>
<dbReference type="OrthoDB" id="4726150at2"/>
<dbReference type="RefSeq" id="WP_085245024.1">
    <property type="nucleotide sequence ID" value="NZ_LQPN01000044.1"/>
</dbReference>
<evidence type="ECO:0000313" key="1">
    <source>
        <dbReference type="EMBL" id="ORW46956.1"/>
    </source>
</evidence>
<comment type="caution">
    <text evidence="1">The sequence shown here is derived from an EMBL/GenBank/DDBJ whole genome shotgun (WGS) entry which is preliminary data.</text>
</comment>
<sequence length="133" mass="15450">MTTAPPRTKAYLLKNRGNSWWVNVELELTDTNVRCLASEYSRWVEEELGLTDYKAKLSSGEPVVVFDFRRDQLSIKWLRQFYRGGFQVSQGDSRQWLVSLVYPSGFGTLLDLMTDRALWRQWREALPDTPGKG</sequence>
<accession>A0A1X2AA43</accession>